<feature type="transmembrane region" description="Helical" evidence="1">
    <location>
        <begin position="27"/>
        <end position="52"/>
    </location>
</feature>
<feature type="transmembrane region" description="Helical" evidence="1">
    <location>
        <begin position="135"/>
        <end position="157"/>
    </location>
</feature>
<evidence type="ECO:0000313" key="3">
    <source>
        <dbReference type="Proteomes" id="UP000703269"/>
    </source>
</evidence>
<name>A0A9P3G3J4_9APHY</name>
<reference evidence="2 3" key="1">
    <citation type="submission" date="2021-08" db="EMBL/GenBank/DDBJ databases">
        <title>Draft Genome Sequence of Phanerochaete sordida strain YK-624.</title>
        <authorList>
            <person name="Mori T."/>
            <person name="Dohra H."/>
            <person name="Suzuki T."/>
            <person name="Kawagishi H."/>
            <person name="Hirai H."/>
        </authorList>
    </citation>
    <scope>NUCLEOTIDE SEQUENCE [LARGE SCALE GENOMIC DNA]</scope>
    <source>
        <strain evidence="2 3">YK-624</strain>
    </source>
</reference>
<sequence length="219" mass="24050">MWTAYENNTTFLDYDAYDSAATVSADIIPVVLESVAFGFYTMLAIVAFLVIMRSQKELLTRKTVLLVVCAVMYGAAAAHMGITLALLFATKGRLDRALCMYVMVCIQCTDDDDPTCPGFQLLNPYLLVHPVVVDALPTALLTLNMALGDLVVLWRALVLWPRRRAVQAASALLMTGTLGMLGWTVVGQYVLQDYNGSVAMLTSWVTNVWGTVLVTVRAW</sequence>
<feature type="transmembrane region" description="Helical" evidence="1">
    <location>
        <begin position="197"/>
        <end position="216"/>
    </location>
</feature>
<comment type="caution">
    <text evidence="2">The sequence shown here is derived from an EMBL/GenBank/DDBJ whole genome shotgun (WGS) entry which is preliminary data.</text>
</comment>
<dbReference type="OrthoDB" id="3214103at2759"/>
<dbReference type="AlphaFoldDB" id="A0A9P3G3J4"/>
<gene>
    <name evidence="2" type="ORF">PsYK624_033130</name>
</gene>
<feature type="transmembrane region" description="Helical" evidence="1">
    <location>
        <begin position="169"/>
        <end position="191"/>
    </location>
</feature>
<keyword evidence="3" id="KW-1185">Reference proteome</keyword>
<organism evidence="2 3">
    <name type="scientific">Phanerochaete sordida</name>
    <dbReference type="NCBI Taxonomy" id="48140"/>
    <lineage>
        <taxon>Eukaryota</taxon>
        <taxon>Fungi</taxon>
        <taxon>Dikarya</taxon>
        <taxon>Basidiomycota</taxon>
        <taxon>Agaricomycotina</taxon>
        <taxon>Agaricomycetes</taxon>
        <taxon>Polyporales</taxon>
        <taxon>Phanerochaetaceae</taxon>
        <taxon>Phanerochaete</taxon>
    </lineage>
</organism>
<keyword evidence="1" id="KW-1133">Transmembrane helix</keyword>
<keyword evidence="1" id="KW-0472">Membrane</keyword>
<dbReference type="EMBL" id="BPQB01000006">
    <property type="protein sequence ID" value="GJE87230.1"/>
    <property type="molecule type" value="Genomic_DNA"/>
</dbReference>
<accession>A0A9P3G3J4</accession>
<protein>
    <submittedName>
        <fullName evidence="2">Uncharacterized protein</fullName>
    </submittedName>
</protein>
<evidence type="ECO:0000256" key="1">
    <source>
        <dbReference type="SAM" id="Phobius"/>
    </source>
</evidence>
<dbReference type="Proteomes" id="UP000703269">
    <property type="component" value="Unassembled WGS sequence"/>
</dbReference>
<evidence type="ECO:0000313" key="2">
    <source>
        <dbReference type="EMBL" id="GJE87230.1"/>
    </source>
</evidence>
<keyword evidence="1" id="KW-0812">Transmembrane</keyword>
<feature type="transmembrane region" description="Helical" evidence="1">
    <location>
        <begin position="64"/>
        <end position="88"/>
    </location>
</feature>
<proteinExistence type="predicted"/>